<keyword evidence="3" id="KW-1185">Reference proteome</keyword>
<evidence type="ECO:0000313" key="2">
    <source>
        <dbReference type="EMBL" id="KAK3098045.1"/>
    </source>
</evidence>
<feature type="compositionally biased region" description="Acidic residues" evidence="1">
    <location>
        <begin position="366"/>
        <end position="392"/>
    </location>
</feature>
<organism evidence="2 3">
    <name type="scientific">Pinctada imbricata</name>
    <name type="common">Atlantic pearl-oyster</name>
    <name type="synonym">Pinctada martensii</name>
    <dbReference type="NCBI Taxonomy" id="66713"/>
    <lineage>
        <taxon>Eukaryota</taxon>
        <taxon>Metazoa</taxon>
        <taxon>Spiralia</taxon>
        <taxon>Lophotrochozoa</taxon>
        <taxon>Mollusca</taxon>
        <taxon>Bivalvia</taxon>
        <taxon>Autobranchia</taxon>
        <taxon>Pteriomorphia</taxon>
        <taxon>Pterioida</taxon>
        <taxon>Pterioidea</taxon>
        <taxon>Pteriidae</taxon>
        <taxon>Pinctada</taxon>
    </lineage>
</organism>
<feature type="compositionally biased region" description="Basic residues" evidence="1">
    <location>
        <begin position="247"/>
        <end position="256"/>
    </location>
</feature>
<feature type="region of interest" description="Disordered" evidence="1">
    <location>
        <begin position="229"/>
        <end position="270"/>
    </location>
</feature>
<feature type="compositionally biased region" description="Basic and acidic residues" evidence="1">
    <location>
        <begin position="257"/>
        <end position="270"/>
    </location>
</feature>
<comment type="caution">
    <text evidence="2">The sequence shown here is derived from an EMBL/GenBank/DDBJ whole genome shotgun (WGS) entry which is preliminary data.</text>
</comment>
<name>A0AA88Y433_PINIB</name>
<feature type="region of interest" description="Disordered" evidence="1">
    <location>
        <begin position="353"/>
        <end position="399"/>
    </location>
</feature>
<gene>
    <name evidence="2" type="ORF">FSP39_015558</name>
</gene>
<feature type="compositionally biased region" description="Basic residues" evidence="1">
    <location>
        <begin position="311"/>
        <end position="324"/>
    </location>
</feature>
<evidence type="ECO:0000313" key="3">
    <source>
        <dbReference type="Proteomes" id="UP001186944"/>
    </source>
</evidence>
<proteinExistence type="predicted"/>
<evidence type="ECO:0000256" key="1">
    <source>
        <dbReference type="SAM" id="MobiDB-lite"/>
    </source>
</evidence>
<feature type="region of interest" description="Disordered" evidence="1">
    <location>
        <begin position="22"/>
        <end position="69"/>
    </location>
</feature>
<accession>A0AA88Y433</accession>
<feature type="compositionally biased region" description="Polar residues" evidence="1">
    <location>
        <begin position="51"/>
        <end position="69"/>
    </location>
</feature>
<feature type="compositionally biased region" description="Basic and acidic residues" evidence="1">
    <location>
        <begin position="294"/>
        <end position="303"/>
    </location>
</feature>
<feature type="region of interest" description="Disordered" evidence="1">
    <location>
        <begin position="294"/>
        <end position="326"/>
    </location>
</feature>
<dbReference type="AlphaFoldDB" id="A0AA88Y433"/>
<dbReference type="EMBL" id="VSWD01000007">
    <property type="protein sequence ID" value="KAK3098045.1"/>
    <property type="molecule type" value="Genomic_DNA"/>
</dbReference>
<protein>
    <submittedName>
        <fullName evidence="2">Uncharacterized protein</fullName>
    </submittedName>
</protein>
<dbReference type="Proteomes" id="UP001186944">
    <property type="component" value="Unassembled WGS sequence"/>
</dbReference>
<reference evidence="2" key="1">
    <citation type="submission" date="2019-08" db="EMBL/GenBank/DDBJ databases">
        <title>The improved chromosome-level genome for the pearl oyster Pinctada fucata martensii using PacBio sequencing and Hi-C.</title>
        <authorList>
            <person name="Zheng Z."/>
        </authorList>
    </citation>
    <scope>NUCLEOTIDE SEQUENCE</scope>
    <source>
        <strain evidence="2">ZZ-2019</strain>
        <tissue evidence="2">Adductor muscle</tissue>
    </source>
</reference>
<sequence>MLFKSRLKLRRPLYEDKATYRVTNLTRHPQQNPKTAYAKTQSRQAQKESQKGQGTPTHNTETSKLHINQRDQWATGADLGRSSATKIAEGVVILDLVENINTNPRRRSYRTANEMVSDSFRSYIYGLTPESSIYGTQETYLTSEERTRLGMNKVMKHASAQTEGMKSLPRCECIQEGDSYDYAMTCVVYQNVNPKTRNPYGKYFYKTSTDYSNPLYGEDYDDVMYKQKTKQDTDDNNYIDPNLINAKRSRKNRSKKKTNEHSSDSESEKEYVDKEFQKFARTLRWKRATQKRPEIDMQVEKSKSVPLQAPRPRKRKTVRSRGGKKGQYMRMKLTPELWEILRQQAKLMGDFEHKPYTKRNISNESLYDDGDENDEETSSASYDDADDTDFDYVDLTFGN</sequence>
<feature type="compositionally biased region" description="Polar residues" evidence="1">
    <location>
        <begin position="22"/>
        <end position="44"/>
    </location>
</feature>